<evidence type="ECO:0000256" key="3">
    <source>
        <dbReference type="PIRSR" id="PIRSR005384-1"/>
    </source>
</evidence>
<evidence type="ECO:0000313" key="6">
    <source>
        <dbReference type="Proteomes" id="UP000178198"/>
    </source>
</evidence>
<dbReference type="EMBL" id="CP017774">
    <property type="protein sequence ID" value="AOZ99117.1"/>
    <property type="molecule type" value="Genomic_DNA"/>
</dbReference>
<dbReference type="InterPro" id="IPR004785">
    <property type="entry name" value="RpiB"/>
</dbReference>
<dbReference type="InterPro" id="IPR036569">
    <property type="entry name" value="RpiB_LacA_LacB_sf"/>
</dbReference>
<dbReference type="STRING" id="1306519.BIW12_06515"/>
<dbReference type="NCBIfam" id="TIGR00689">
    <property type="entry name" value="rpiB_lacA_lacB"/>
    <property type="match status" value="1"/>
</dbReference>
<name>A0A1D9P986_9FLAO</name>
<keyword evidence="6" id="KW-1185">Reference proteome</keyword>
<accession>A0A1D9P986</accession>
<dbReference type="NCBIfam" id="TIGR01120">
    <property type="entry name" value="rpiB"/>
    <property type="match status" value="1"/>
</dbReference>
<evidence type="ECO:0000313" key="5">
    <source>
        <dbReference type="EMBL" id="AOZ99117.1"/>
    </source>
</evidence>
<keyword evidence="2 5" id="KW-0413">Isomerase</keyword>
<feature type="binding site" evidence="4">
    <location>
        <begin position="66"/>
        <end position="70"/>
    </location>
    <ligand>
        <name>D-ribulose 5-phosphate</name>
        <dbReference type="ChEBI" id="CHEBI:58121"/>
    </ligand>
</feature>
<dbReference type="NCBIfam" id="NF004051">
    <property type="entry name" value="PRK05571.1"/>
    <property type="match status" value="1"/>
</dbReference>
<gene>
    <name evidence="5" type="ORF">BIW12_06515</name>
</gene>
<dbReference type="InterPro" id="IPR003500">
    <property type="entry name" value="RpiB_LacA_LacB"/>
</dbReference>
<feature type="binding site" evidence="4">
    <location>
        <position position="99"/>
    </location>
    <ligand>
        <name>D-ribulose 5-phosphate</name>
        <dbReference type="ChEBI" id="CHEBI:58121"/>
    </ligand>
</feature>
<dbReference type="AlphaFoldDB" id="A0A1D9P986"/>
<protein>
    <submittedName>
        <fullName evidence="5">Ribose 5-phosphate isomerase B</fullName>
    </submittedName>
</protein>
<dbReference type="SUPFAM" id="SSF89623">
    <property type="entry name" value="Ribose/Galactose isomerase RpiB/AlsB"/>
    <property type="match status" value="1"/>
</dbReference>
<organism evidence="5 6">
    <name type="scientific">Flavobacterium commune</name>
    <dbReference type="NCBI Taxonomy" id="1306519"/>
    <lineage>
        <taxon>Bacteria</taxon>
        <taxon>Pseudomonadati</taxon>
        <taxon>Bacteroidota</taxon>
        <taxon>Flavobacteriia</taxon>
        <taxon>Flavobacteriales</taxon>
        <taxon>Flavobacteriaceae</taxon>
        <taxon>Flavobacterium</taxon>
    </lineage>
</organism>
<evidence type="ECO:0000256" key="4">
    <source>
        <dbReference type="PIRSR" id="PIRSR005384-2"/>
    </source>
</evidence>
<dbReference type="PANTHER" id="PTHR30345">
    <property type="entry name" value="RIBOSE-5-PHOSPHATE ISOMERASE B"/>
    <property type="match status" value="1"/>
</dbReference>
<dbReference type="PIRSF" id="PIRSF005384">
    <property type="entry name" value="RpiB_LacA_B"/>
    <property type="match status" value="1"/>
</dbReference>
<comment type="similarity">
    <text evidence="1">Belongs to the LacAB/RpiB family.</text>
</comment>
<sequence length="143" mass="15572">MKISIGNDHAGPEYKKAIVQYLESKGHQVTNYGTDTAASVDYPDFGHPVASDVEEGKADYGIVICGSGNGIAMTVNKHAGVRAGLCWTKEIAYLTRLHNDANIVSIPARYTSIEQAIEIVDTFLTTEFEGGRHQNRVDKISCK</sequence>
<feature type="binding site" evidence="4">
    <location>
        <position position="136"/>
    </location>
    <ligand>
        <name>D-ribulose 5-phosphate</name>
        <dbReference type="ChEBI" id="CHEBI:58121"/>
    </ligand>
</feature>
<proteinExistence type="inferred from homology"/>
<reference evidence="5 6" key="1">
    <citation type="submission" date="2016-10" db="EMBL/GenBank/DDBJ databases">
        <title>Complete Genome Sequence of Flavobacterium sp. PK15.</title>
        <authorList>
            <person name="Ekwe A."/>
            <person name="Kim S.B."/>
        </authorList>
    </citation>
    <scope>NUCLEOTIDE SEQUENCE [LARGE SCALE GENOMIC DNA]</scope>
    <source>
        <strain evidence="5 6">PK15</strain>
    </source>
</reference>
<dbReference type="PANTHER" id="PTHR30345:SF0">
    <property type="entry name" value="DNA DAMAGE-REPAIR_TOLERATION PROTEIN DRT102"/>
    <property type="match status" value="1"/>
</dbReference>
<feature type="active site" description="Proton donor" evidence="3">
    <location>
        <position position="98"/>
    </location>
</feature>
<feature type="active site" description="Proton acceptor" evidence="3">
    <location>
        <position position="65"/>
    </location>
</feature>
<dbReference type="GO" id="GO:0019316">
    <property type="term" value="P:D-allose catabolic process"/>
    <property type="evidence" value="ECO:0007669"/>
    <property type="project" value="TreeGrafter"/>
</dbReference>
<dbReference type="Pfam" id="PF02502">
    <property type="entry name" value="LacAB_rpiB"/>
    <property type="match status" value="1"/>
</dbReference>
<evidence type="ECO:0000256" key="2">
    <source>
        <dbReference type="ARBA" id="ARBA00023235"/>
    </source>
</evidence>
<dbReference type="KEGG" id="fcm:BIW12_06515"/>
<feature type="binding site" evidence="4">
    <location>
        <position position="132"/>
    </location>
    <ligand>
        <name>D-ribulose 5-phosphate</name>
        <dbReference type="ChEBI" id="CHEBI:58121"/>
    </ligand>
</feature>
<dbReference type="Proteomes" id="UP000178198">
    <property type="component" value="Chromosome"/>
</dbReference>
<dbReference type="RefSeq" id="WP_071184360.1">
    <property type="nucleotide sequence ID" value="NZ_CP017774.1"/>
</dbReference>
<dbReference type="OrthoDB" id="1778624at2"/>
<feature type="binding site" evidence="4">
    <location>
        <position position="109"/>
    </location>
    <ligand>
        <name>D-ribulose 5-phosphate</name>
        <dbReference type="ChEBI" id="CHEBI:58121"/>
    </ligand>
</feature>
<feature type="binding site" evidence="4">
    <location>
        <begin position="8"/>
        <end position="9"/>
    </location>
    <ligand>
        <name>D-ribulose 5-phosphate</name>
        <dbReference type="ChEBI" id="CHEBI:58121"/>
    </ligand>
</feature>
<evidence type="ECO:0000256" key="1">
    <source>
        <dbReference type="ARBA" id="ARBA00008754"/>
    </source>
</evidence>
<dbReference type="Gene3D" id="3.40.1400.10">
    <property type="entry name" value="Sugar-phosphate isomerase, RpiB/LacA/LacB"/>
    <property type="match status" value="1"/>
</dbReference>
<dbReference type="GO" id="GO:0009052">
    <property type="term" value="P:pentose-phosphate shunt, non-oxidative branch"/>
    <property type="evidence" value="ECO:0007669"/>
    <property type="project" value="TreeGrafter"/>
</dbReference>
<dbReference type="GO" id="GO:0004751">
    <property type="term" value="F:ribose-5-phosphate isomerase activity"/>
    <property type="evidence" value="ECO:0007669"/>
    <property type="project" value="TreeGrafter"/>
</dbReference>